<name>A0A067MUI9_BOTB1</name>
<dbReference type="Proteomes" id="UP000027195">
    <property type="component" value="Unassembled WGS sequence"/>
</dbReference>
<evidence type="ECO:0000313" key="1">
    <source>
        <dbReference type="EMBL" id="KDQ18330.1"/>
    </source>
</evidence>
<accession>A0A067MUI9</accession>
<evidence type="ECO:0000313" key="2">
    <source>
        <dbReference type="Proteomes" id="UP000027195"/>
    </source>
</evidence>
<gene>
    <name evidence="1" type="ORF">BOTBODRAFT_510009</name>
</gene>
<dbReference type="HOGENOM" id="CLU_1402216_0_0_1"/>
<protein>
    <submittedName>
        <fullName evidence="1">Uncharacterized protein</fullName>
    </submittedName>
</protein>
<keyword evidence="2" id="KW-1185">Reference proteome</keyword>
<sequence>MSSAMDSSLGFSPLRTPDQALPLHPDLPAFYSAQNIFYHPSHRHVHFLVLKANEKAGQDTFGVYHDLALNACKILARNQPGFLSTSRMPEDAAVRATGRHLTDRIYYYHLTSGLADYLMCLTFDNWEFPHGQMPVSWKQISHSKGCGVRGPQVLIRGRRLALLSNREMNGAVVSQTGILASRPCTLSRRRHATG</sequence>
<dbReference type="OrthoDB" id="2793280at2759"/>
<organism evidence="1 2">
    <name type="scientific">Botryobasidium botryosum (strain FD-172 SS1)</name>
    <dbReference type="NCBI Taxonomy" id="930990"/>
    <lineage>
        <taxon>Eukaryota</taxon>
        <taxon>Fungi</taxon>
        <taxon>Dikarya</taxon>
        <taxon>Basidiomycota</taxon>
        <taxon>Agaricomycotina</taxon>
        <taxon>Agaricomycetes</taxon>
        <taxon>Cantharellales</taxon>
        <taxon>Botryobasidiaceae</taxon>
        <taxon>Botryobasidium</taxon>
    </lineage>
</organism>
<dbReference type="AlphaFoldDB" id="A0A067MUI9"/>
<dbReference type="EMBL" id="KL198021">
    <property type="protein sequence ID" value="KDQ18330.1"/>
    <property type="molecule type" value="Genomic_DNA"/>
</dbReference>
<proteinExistence type="predicted"/>
<dbReference type="InParanoid" id="A0A067MUI9"/>
<reference evidence="2" key="1">
    <citation type="journal article" date="2014" name="Proc. Natl. Acad. Sci. U.S.A.">
        <title>Extensive sampling of basidiomycete genomes demonstrates inadequacy of the white-rot/brown-rot paradigm for wood decay fungi.</title>
        <authorList>
            <person name="Riley R."/>
            <person name="Salamov A.A."/>
            <person name="Brown D.W."/>
            <person name="Nagy L.G."/>
            <person name="Floudas D."/>
            <person name="Held B.W."/>
            <person name="Levasseur A."/>
            <person name="Lombard V."/>
            <person name="Morin E."/>
            <person name="Otillar R."/>
            <person name="Lindquist E.A."/>
            <person name="Sun H."/>
            <person name="LaButti K.M."/>
            <person name="Schmutz J."/>
            <person name="Jabbour D."/>
            <person name="Luo H."/>
            <person name="Baker S.E."/>
            <person name="Pisabarro A.G."/>
            <person name="Walton J.D."/>
            <person name="Blanchette R.A."/>
            <person name="Henrissat B."/>
            <person name="Martin F."/>
            <person name="Cullen D."/>
            <person name="Hibbett D.S."/>
            <person name="Grigoriev I.V."/>
        </authorList>
    </citation>
    <scope>NUCLEOTIDE SEQUENCE [LARGE SCALE GENOMIC DNA]</scope>
    <source>
        <strain evidence="2">FD-172 SS1</strain>
    </source>
</reference>